<dbReference type="AlphaFoldDB" id="A0A1H7ZYT3"/>
<reference evidence="2" key="1">
    <citation type="submission" date="2016-10" db="EMBL/GenBank/DDBJ databases">
        <authorList>
            <person name="Varghese N."/>
            <person name="Submissions S."/>
        </authorList>
    </citation>
    <scope>NUCLEOTIDE SEQUENCE [LARGE SCALE GENOMIC DNA]</scope>
    <source>
        <strain evidence="2">S6-262</strain>
    </source>
</reference>
<keyword evidence="2" id="KW-1185">Reference proteome</keyword>
<name>A0A1H7ZYT3_9SPHN</name>
<proteinExistence type="predicted"/>
<protein>
    <recommendedName>
        <fullName evidence="3">GpW protein</fullName>
    </recommendedName>
</protein>
<evidence type="ECO:0008006" key="3">
    <source>
        <dbReference type="Google" id="ProtNLM"/>
    </source>
</evidence>
<dbReference type="Proteomes" id="UP000199206">
    <property type="component" value="Unassembled WGS sequence"/>
</dbReference>
<gene>
    <name evidence="1" type="ORF">SAMN05192583_0881</name>
</gene>
<evidence type="ECO:0000313" key="2">
    <source>
        <dbReference type="Proteomes" id="UP000199206"/>
    </source>
</evidence>
<dbReference type="EMBL" id="FOCF01000001">
    <property type="protein sequence ID" value="SEM62659.1"/>
    <property type="molecule type" value="Genomic_DNA"/>
</dbReference>
<evidence type="ECO:0000313" key="1">
    <source>
        <dbReference type="EMBL" id="SEM62659.1"/>
    </source>
</evidence>
<sequence>MTIDHSDKIAALEAAAASGLLTIESEGDRQTYRSMSDLLAALAYFRNQQASGTPTISRPASTVAVFDPR</sequence>
<dbReference type="NCBIfam" id="NF047331">
    <property type="entry name" value="phage_HTJ"/>
    <property type="match status" value="1"/>
</dbReference>
<accession>A0A1H7ZYT3</accession>
<dbReference type="OrthoDB" id="7211095at2"/>
<dbReference type="RefSeq" id="WP_093664164.1">
    <property type="nucleotide sequence ID" value="NZ_FOCF01000001.1"/>
</dbReference>
<dbReference type="STRING" id="1166340.SAMN05192583_0881"/>
<organism evidence="1 2">
    <name type="scientific">Sphingomonas gellani</name>
    <dbReference type="NCBI Taxonomy" id="1166340"/>
    <lineage>
        <taxon>Bacteria</taxon>
        <taxon>Pseudomonadati</taxon>
        <taxon>Pseudomonadota</taxon>
        <taxon>Alphaproteobacteria</taxon>
        <taxon>Sphingomonadales</taxon>
        <taxon>Sphingomonadaceae</taxon>
        <taxon>Sphingomonas</taxon>
    </lineage>
</organism>